<proteinExistence type="predicted"/>
<keyword evidence="1" id="KW-0812">Transmembrane</keyword>
<dbReference type="EMBL" id="FLQY01000343">
    <property type="protein sequence ID" value="SBT10325.1"/>
    <property type="molecule type" value="Genomic_DNA"/>
</dbReference>
<dbReference type="AlphaFoldDB" id="A0A1A8XZF3"/>
<keyword evidence="1" id="KW-1133">Transmembrane helix</keyword>
<organism evidence="2 3">
    <name type="scientific">Candidatus Propionivibrio aalborgensis</name>
    <dbReference type="NCBI Taxonomy" id="1860101"/>
    <lineage>
        <taxon>Bacteria</taxon>
        <taxon>Pseudomonadati</taxon>
        <taxon>Pseudomonadota</taxon>
        <taxon>Betaproteobacteria</taxon>
        <taxon>Rhodocyclales</taxon>
        <taxon>Rhodocyclaceae</taxon>
        <taxon>Propionivibrio</taxon>
    </lineage>
</organism>
<feature type="transmembrane region" description="Helical" evidence="1">
    <location>
        <begin position="32"/>
        <end position="56"/>
    </location>
</feature>
<evidence type="ECO:0000313" key="2">
    <source>
        <dbReference type="EMBL" id="SBT10325.1"/>
    </source>
</evidence>
<evidence type="ECO:0000313" key="3">
    <source>
        <dbReference type="Proteomes" id="UP000199600"/>
    </source>
</evidence>
<dbReference type="RefSeq" id="WP_222102281.1">
    <property type="nucleotide sequence ID" value="NZ_FLQY01000343.1"/>
</dbReference>
<reference evidence="2 3" key="1">
    <citation type="submission" date="2016-06" db="EMBL/GenBank/DDBJ databases">
        <authorList>
            <person name="Kjaerup R.B."/>
            <person name="Dalgaard T.S."/>
            <person name="Juul-Madsen H.R."/>
        </authorList>
    </citation>
    <scope>NUCLEOTIDE SEQUENCE [LARGE SCALE GENOMIC DNA]</scope>
    <source>
        <strain evidence="2">2</strain>
    </source>
</reference>
<protein>
    <recommendedName>
        <fullName evidence="4">Sulfite exporter TauE/SafE family protein</fullName>
    </recommendedName>
</protein>
<name>A0A1A8XZF3_9RHOO</name>
<dbReference type="Proteomes" id="UP000199600">
    <property type="component" value="Unassembled WGS sequence"/>
</dbReference>
<keyword evidence="1" id="KW-0472">Membrane</keyword>
<evidence type="ECO:0008006" key="4">
    <source>
        <dbReference type="Google" id="ProtNLM"/>
    </source>
</evidence>
<accession>A0A1A8XZF3</accession>
<evidence type="ECO:0000256" key="1">
    <source>
        <dbReference type="SAM" id="Phobius"/>
    </source>
</evidence>
<gene>
    <name evidence="2" type="ORF">PROAA_420001</name>
</gene>
<sequence length="61" mass="6135">MPPIDTLLLVSAVFLVAGWVKGVVGMGLPTVAMGALGLAMPPAQATALLVVPSLLIRPAEV</sequence>
<keyword evidence="3" id="KW-1185">Reference proteome</keyword>